<sequence>MIQNLDVFLWNRKVGTLVAYKERYTEKVCFYFDNDFIKGSYDIAPLQAPINGVSTQRGLPVYAEDDKIFGGLPL</sequence>
<dbReference type="Proteomes" id="UP000434604">
    <property type="component" value="Unassembled WGS sequence"/>
</dbReference>
<dbReference type="EMBL" id="JAIWYE010000012">
    <property type="protein sequence ID" value="MCA4703063.1"/>
    <property type="molecule type" value="Genomic_DNA"/>
</dbReference>
<organism evidence="1 3">
    <name type="scientific">Bacteroides xylanisolvens</name>
    <dbReference type="NCBI Taxonomy" id="371601"/>
    <lineage>
        <taxon>Bacteria</taxon>
        <taxon>Pseudomonadati</taxon>
        <taxon>Bacteroidota</taxon>
        <taxon>Bacteroidia</taxon>
        <taxon>Bacteroidales</taxon>
        <taxon>Bacteroidaceae</taxon>
        <taxon>Bacteroides</taxon>
    </lineage>
</organism>
<dbReference type="EMBL" id="WDED01000006">
    <property type="protein sequence ID" value="KAB6149010.1"/>
    <property type="molecule type" value="Genomic_DNA"/>
</dbReference>
<gene>
    <name evidence="1" type="ORF">GA398_05740</name>
    <name evidence="2" type="ORF">LD004_05475</name>
</gene>
<evidence type="ECO:0000313" key="1">
    <source>
        <dbReference type="EMBL" id="KAB6149010.1"/>
    </source>
</evidence>
<protein>
    <submittedName>
        <fullName evidence="2">HipA N-terminal domain-containing protein</fullName>
    </submittedName>
</protein>
<proteinExistence type="predicted"/>
<reference evidence="2" key="2">
    <citation type="submission" date="2023-08" db="EMBL/GenBank/DDBJ databases">
        <title>Mucin Metabolism Genes Underlie the Key Renovations of Bacteroides xylanisolvens Genomes in Captive Great Apes.</title>
        <authorList>
            <person name="Nishida A.H."/>
        </authorList>
    </citation>
    <scope>NUCLEOTIDE SEQUENCE</scope>
    <source>
        <strain evidence="2">P13.H9</strain>
    </source>
</reference>
<accession>A0A7J5Q092</accession>
<evidence type="ECO:0000313" key="3">
    <source>
        <dbReference type="Proteomes" id="UP000434604"/>
    </source>
</evidence>
<dbReference type="Proteomes" id="UP001198461">
    <property type="component" value="Unassembled WGS sequence"/>
</dbReference>
<dbReference type="RefSeq" id="WP_151934318.1">
    <property type="nucleotide sequence ID" value="NZ_JAIWXB010000011.1"/>
</dbReference>
<evidence type="ECO:0000313" key="2">
    <source>
        <dbReference type="EMBL" id="MCA4703063.1"/>
    </source>
</evidence>
<comment type="caution">
    <text evidence="1">The sequence shown here is derived from an EMBL/GenBank/DDBJ whole genome shotgun (WGS) entry which is preliminary data.</text>
</comment>
<reference evidence="1 3" key="1">
    <citation type="journal article" date="2019" name="Nat. Med.">
        <title>A library of human gut bacterial isolates paired with longitudinal multiomics data enables mechanistic microbiome research.</title>
        <authorList>
            <person name="Poyet M."/>
            <person name="Groussin M."/>
            <person name="Gibbons S.M."/>
            <person name="Avila-Pacheco J."/>
            <person name="Jiang X."/>
            <person name="Kearney S.M."/>
            <person name="Perrotta A.R."/>
            <person name="Berdy B."/>
            <person name="Zhao S."/>
            <person name="Lieberman T.D."/>
            <person name="Swanson P.K."/>
            <person name="Smith M."/>
            <person name="Roesemann S."/>
            <person name="Alexander J.E."/>
            <person name="Rich S.A."/>
            <person name="Livny J."/>
            <person name="Vlamakis H."/>
            <person name="Clish C."/>
            <person name="Bullock K."/>
            <person name="Deik A."/>
            <person name="Scott J."/>
            <person name="Pierce K.A."/>
            <person name="Xavier R.J."/>
            <person name="Alm E.J."/>
        </authorList>
    </citation>
    <scope>NUCLEOTIDE SEQUENCE [LARGE SCALE GENOMIC DNA]</scope>
    <source>
        <strain evidence="1 3">BIOML-A58</strain>
    </source>
</reference>
<name>A0A7J5Q092_9BACE</name>
<dbReference type="AlphaFoldDB" id="A0A7J5Q092"/>